<evidence type="ECO:0000256" key="6">
    <source>
        <dbReference type="ARBA" id="ARBA00022679"/>
    </source>
</evidence>
<dbReference type="PRINTS" id="PR00344">
    <property type="entry name" value="BCTRLSENSOR"/>
</dbReference>
<dbReference type="InterPro" id="IPR037052">
    <property type="entry name" value="CheA-like_P2_sf"/>
</dbReference>
<dbReference type="Proteomes" id="UP000490800">
    <property type="component" value="Unassembled WGS sequence"/>
</dbReference>
<dbReference type="PROSITE" id="PS50109">
    <property type="entry name" value="HIS_KIN"/>
    <property type="match status" value="1"/>
</dbReference>
<feature type="domain" description="HPt" evidence="14">
    <location>
        <begin position="1"/>
        <end position="103"/>
    </location>
</feature>
<dbReference type="Pfam" id="PF07194">
    <property type="entry name" value="P2"/>
    <property type="match status" value="1"/>
</dbReference>
<evidence type="ECO:0000256" key="1">
    <source>
        <dbReference type="ARBA" id="ARBA00000085"/>
    </source>
</evidence>
<evidence type="ECO:0000256" key="7">
    <source>
        <dbReference type="ARBA" id="ARBA00022741"/>
    </source>
</evidence>
<evidence type="ECO:0000256" key="10">
    <source>
        <dbReference type="ARBA" id="ARBA00023012"/>
    </source>
</evidence>
<dbReference type="InterPro" id="IPR004358">
    <property type="entry name" value="Sig_transdc_His_kin-like_C"/>
</dbReference>
<feature type="modified residue" description="Phosphohistidine" evidence="11">
    <location>
        <position position="46"/>
    </location>
</feature>
<dbReference type="SMART" id="SM00073">
    <property type="entry name" value="HPT"/>
    <property type="match status" value="1"/>
</dbReference>
<dbReference type="Gene3D" id="1.10.287.560">
    <property type="entry name" value="Histidine kinase CheA-like, homodimeric domain"/>
    <property type="match status" value="1"/>
</dbReference>
<dbReference type="Pfam" id="PF02895">
    <property type="entry name" value="H-kinase_dim"/>
    <property type="match status" value="1"/>
</dbReference>
<dbReference type="InterPro" id="IPR036097">
    <property type="entry name" value="HisK_dim/P_sf"/>
</dbReference>
<keyword evidence="5 11" id="KW-0597">Phosphoprotein</keyword>
<dbReference type="FunFam" id="3.30.565.10:FF:000016">
    <property type="entry name" value="Chemotaxis protein CheA, putative"/>
    <property type="match status" value="1"/>
</dbReference>
<evidence type="ECO:0000259" key="12">
    <source>
        <dbReference type="PROSITE" id="PS50109"/>
    </source>
</evidence>
<dbReference type="GO" id="GO:0005737">
    <property type="term" value="C:cytoplasm"/>
    <property type="evidence" value="ECO:0007669"/>
    <property type="project" value="InterPro"/>
</dbReference>
<proteinExistence type="predicted"/>
<dbReference type="InterPro" id="IPR010808">
    <property type="entry name" value="CheA_P2-bd"/>
</dbReference>
<evidence type="ECO:0000256" key="11">
    <source>
        <dbReference type="PROSITE-ProRule" id="PRU00110"/>
    </source>
</evidence>
<dbReference type="CDD" id="cd00088">
    <property type="entry name" value="HPT"/>
    <property type="match status" value="1"/>
</dbReference>
<dbReference type="PROSITE" id="PS50894">
    <property type="entry name" value="HPT"/>
    <property type="match status" value="1"/>
</dbReference>
<dbReference type="SMART" id="SM00387">
    <property type="entry name" value="HATPase_c"/>
    <property type="match status" value="1"/>
</dbReference>
<dbReference type="InterPro" id="IPR005467">
    <property type="entry name" value="His_kinase_dom"/>
</dbReference>
<dbReference type="Gene3D" id="2.30.30.40">
    <property type="entry name" value="SH3 Domains"/>
    <property type="match status" value="1"/>
</dbReference>
<dbReference type="CDD" id="cd16916">
    <property type="entry name" value="HATPase_CheA-like"/>
    <property type="match status" value="1"/>
</dbReference>
<dbReference type="InterPro" id="IPR003594">
    <property type="entry name" value="HATPase_dom"/>
</dbReference>
<reference evidence="15 16" key="1">
    <citation type="journal article" date="2019" name="Microorganisms">
        <title>Paenibacillus lutrae sp. nov., A Chitinolytic Species Isolated from A River Otter in Castril Natural Park, Granada, Spain.</title>
        <authorList>
            <person name="Rodriguez M."/>
            <person name="Reina J.C."/>
            <person name="Bejar V."/>
            <person name="Llamas I."/>
        </authorList>
    </citation>
    <scope>NUCLEOTIDE SEQUENCE [LARGE SCALE GENOMIC DNA]</scope>
    <source>
        <strain evidence="15 16">N10</strain>
    </source>
</reference>
<accession>A0A7X3JYH8</accession>
<dbReference type="GO" id="GO:0005524">
    <property type="term" value="F:ATP binding"/>
    <property type="evidence" value="ECO:0007669"/>
    <property type="project" value="UniProtKB-KW"/>
</dbReference>
<keyword evidence="10" id="KW-0902">Two-component regulatory system</keyword>
<evidence type="ECO:0000256" key="3">
    <source>
        <dbReference type="ARBA" id="ARBA00021495"/>
    </source>
</evidence>
<dbReference type="Pfam" id="PF01584">
    <property type="entry name" value="CheW"/>
    <property type="match status" value="1"/>
</dbReference>
<sequence>MDMNQYLSMFIDESKEHLQALNDNMLSLENSPDDIDIVHNIFRSAHTLKGMSATMGFEDLASLTHEMENVLDLVRNHKLKMDSFIFDSLFQSLDALESMVEDIVQGGTGKADVTHIVVSLKAIVSGDYLKAAQPSAAAQGTSAQGDSAIALDQFQQSVLQQSIEAGLQVFYVEVTVREDCVLKAVRAYMVFEILERCGEVVKATPSVQDIEQEKFDRSFSVYYIANAEKEALENEILNVSEIEHAQIIVLDRESLDEMTGNSAAKAEIQASEAQAAAAALYAAPAAPTSVESAAKLAGGSAPSKPAASQGGGQVGGRTIRVDIERLDTLMNLFSELLIDRVRLEQLASEIKNSALTETVEHMSRVSSDLQSIVLKLRMVPVDTVFNRFPRMIRDIAKSLDKKVDLIITGAETELDRTVIDEIGDPLVHLLRNAVDHGVETIAKRIEKGKSENGTVHLRAYHSGNNVFIEIEDNGNGINREKVLAAAVSKGIVKPELADKMTDSDIDQLLFESGFSTADKISDISGRGVGLDVVKTKIHSLGGHIHVESVPGSGSIFSIKLPLTLSIISAMLVKLGSEKYAIPLSSIVETSLVQNSQIRSVQGNRMIDYRGSMIPLLSLSSVLDVPDYSDAEEEETEVVIIRKGEKMAALMVEEFIGQQEIVLKSLGKYLKNLFAISGATILGDGQVALILDTNELIK</sequence>
<evidence type="ECO:0000259" key="13">
    <source>
        <dbReference type="PROSITE" id="PS50851"/>
    </source>
</evidence>
<dbReference type="PANTHER" id="PTHR43395">
    <property type="entry name" value="SENSOR HISTIDINE KINASE CHEA"/>
    <property type="match status" value="1"/>
</dbReference>
<feature type="domain" description="Histidine kinase" evidence="12">
    <location>
        <begin position="318"/>
        <end position="564"/>
    </location>
</feature>
<evidence type="ECO:0000256" key="4">
    <source>
        <dbReference type="ARBA" id="ARBA00022500"/>
    </source>
</evidence>
<dbReference type="InterPro" id="IPR036641">
    <property type="entry name" value="HPT_dom_sf"/>
</dbReference>
<dbReference type="Gene3D" id="1.20.120.160">
    <property type="entry name" value="HPT domain"/>
    <property type="match status" value="1"/>
</dbReference>
<evidence type="ECO:0000259" key="14">
    <source>
        <dbReference type="PROSITE" id="PS50894"/>
    </source>
</evidence>
<dbReference type="PANTHER" id="PTHR43395:SF1">
    <property type="entry name" value="CHEMOTAXIS PROTEIN CHEA"/>
    <property type="match status" value="1"/>
</dbReference>
<dbReference type="AlphaFoldDB" id="A0A7X3JYH8"/>
<keyword evidence="7" id="KW-0547">Nucleotide-binding</keyword>
<dbReference type="SUPFAM" id="SSF55052">
    <property type="entry name" value="CheY-binding domain of CheA"/>
    <property type="match status" value="1"/>
</dbReference>
<keyword evidence="9" id="KW-0067">ATP-binding</keyword>
<evidence type="ECO:0000256" key="8">
    <source>
        <dbReference type="ARBA" id="ARBA00022777"/>
    </source>
</evidence>
<dbReference type="InterPro" id="IPR002545">
    <property type="entry name" value="CheW-lke_dom"/>
</dbReference>
<dbReference type="EC" id="2.7.13.3" evidence="2"/>
<dbReference type="GO" id="GO:0006935">
    <property type="term" value="P:chemotaxis"/>
    <property type="evidence" value="ECO:0007669"/>
    <property type="project" value="UniProtKB-KW"/>
</dbReference>
<dbReference type="Pfam" id="PF02518">
    <property type="entry name" value="HATPase_c"/>
    <property type="match status" value="1"/>
</dbReference>
<dbReference type="InterPro" id="IPR051315">
    <property type="entry name" value="Bact_Chemotaxis_CheA"/>
</dbReference>
<comment type="catalytic activity">
    <reaction evidence="1">
        <text>ATP + protein L-histidine = ADP + protein N-phospho-L-histidine.</text>
        <dbReference type="EC" id="2.7.13.3"/>
    </reaction>
</comment>
<dbReference type="GO" id="GO:0000155">
    <property type="term" value="F:phosphorelay sensor kinase activity"/>
    <property type="evidence" value="ECO:0007669"/>
    <property type="project" value="InterPro"/>
</dbReference>
<dbReference type="CDD" id="cd00731">
    <property type="entry name" value="CheA_reg"/>
    <property type="match status" value="1"/>
</dbReference>
<evidence type="ECO:0000313" key="16">
    <source>
        <dbReference type="Proteomes" id="UP000490800"/>
    </source>
</evidence>
<dbReference type="SUPFAM" id="SSF55874">
    <property type="entry name" value="ATPase domain of HSP90 chaperone/DNA topoisomerase II/histidine kinase"/>
    <property type="match status" value="1"/>
</dbReference>
<dbReference type="Gene3D" id="3.30.565.10">
    <property type="entry name" value="Histidine kinase-like ATPase, C-terminal domain"/>
    <property type="match status" value="1"/>
</dbReference>
<evidence type="ECO:0000256" key="5">
    <source>
        <dbReference type="ARBA" id="ARBA00022553"/>
    </source>
</evidence>
<dbReference type="Gene3D" id="3.30.70.1110">
    <property type="entry name" value="Histidine kinase CheA-like, P2 response regulator-binding domain"/>
    <property type="match status" value="1"/>
</dbReference>
<keyword evidence="6" id="KW-0808">Transferase</keyword>
<dbReference type="InterPro" id="IPR036061">
    <property type="entry name" value="CheW-like_dom_sf"/>
</dbReference>
<dbReference type="EMBL" id="RHLK01000003">
    <property type="protein sequence ID" value="MVO99138.1"/>
    <property type="molecule type" value="Genomic_DNA"/>
</dbReference>
<dbReference type="SMART" id="SM00260">
    <property type="entry name" value="CheW"/>
    <property type="match status" value="1"/>
</dbReference>
<dbReference type="Pfam" id="PF01627">
    <property type="entry name" value="Hpt"/>
    <property type="match status" value="1"/>
</dbReference>
<dbReference type="SUPFAM" id="SSF47384">
    <property type="entry name" value="Homodimeric domain of signal transducing histidine kinase"/>
    <property type="match status" value="1"/>
</dbReference>
<feature type="domain" description="CheW-like" evidence="13">
    <location>
        <begin position="566"/>
        <end position="697"/>
    </location>
</feature>
<dbReference type="InterPro" id="IPR008207">
    <property type="entry name" value="Sig_transdc_His_kin_Hpt_dom"/>
</dbReference>
<dbReference type="RefSeq" id="WP_166541863.1">
    <property type="nucleotide sequence ID" value="NZ_RHLK01000003.1"/>
</dbReference>
<dbReference type="InterPro" id="IPR036890">
    <property type="entry name" value="HATPase_C_sf"/>
</dbReference>
<keyword evidence="4" id="KW-0145">Chemotaxis</keyword>
<dbReference type="InterPro" id="IPR035891">
    <property type="entry name" value="CheY-binding_CheA"/>
</dbReference>
<dbReference type="SMART" id="SM01231">
    <property type="entry name" value="H-kinase_dim"/>
    <property type="match status" value="1"/>
</dbReference>
<dbReference type="SUPFAM" id="SSF47226">
    <property type="entry name" value="Histidine-containing phosphotransfer domain, HPT domain"/>
    <property type="match status" value="1"/>
</dbReference>
<keyword evidence="8" id="KW-0418">Kinase</keyword>
<gene>
    <name evidence="15" type="ORF">EDM21_06305</name>
</gene>
<dbReference type="InterPro" id="IPR037006">
    <property type="entry name" value="CheA-like_homodim_sf"/>
</dbReference>
<dbReference type="InterPro" id="IPR004105">
    <property type="entry name" value="CheA-like_dim"/>
</dbReference>
<protein>
    <recommendedName>
        <fullName evidence="3">Chemotaxis protein CheA</fullName>
        <ecNumber evidence="2">2.7.13.3</ecNumber>
    </recommendedName>
</protein>
<keyword evidence="16" id="KW-1185">Reference proteome</keyword>
<dbReference type="SUPFAM" id="SSF50341">
    <property type="entry name" value="CheW-like"/>
    <property type="match status" value="1"/>
</dbReference>
<comment type="caution">
    <text evidence="15">The sequence shown here is derived from an EMBL/GenBank/DDBJ whole genome shotgun (WGS) entry which is preliminary data.</text>
</comment>
<evidence type="ECO:0000256" key="2">
    <source>
        <dbReference type="ARBA" id="ARBA00012438"/>
    </source>
</evidence>
<evidence type="ECO:0000313" key="15">
    <source>
        <dbReference type="EMBL" id="MVO99138.1"/>
    </source>
</evidence>
<organism evidence="15 16">
    <name type="scientific">Paenibacillus lutrae</name>
    <dbReference type="NCBI Taxonomy" id="2078573"/>
    <lineage>
        <taxon>Bacteria</taxon>
        <taxon>Bacillati</taxon>
        <taxon>Bacillota</taxon>
        <taxon>Bacilli</taxon>
        <taxon>Bacillales</taxon>
        <taxon>Paenibacillaceae</taxon>
        <taxon>Paenibacillus</taxon>
    </lineage>
</organism>
<dbReference type="PROSITE" id="PS50851">
    <property type="entry name" value="CHEW"/>
    <property type="match status" value="1"/>
</dbReference>
<evidence type="ECO:0000256" key="9">
    <source>
        <dbReference type="ARBA" id="ARBA00022840"/>
    </source>
</evidence>
<name>A0A7X3JYH8_9BACL</name>